<dbReference type="GO" id="GO:0008270">
    <property type="term" value="F:zinc ion binding"/>
    <property type="evidence" value="ECO:0007669"/>
    <property type="project" value="InterPro"/>
</dbReference>
<dbReference type="CDD" id="cd00085">
    <property type="entry name" value="HNHc"/>
    <property type="match status" value="1"/>
</dbReference>
<gene>
    <name evidence="3" type="ordered locus">RER_22780</name>
</gene>
<dbReference type="GO" id="GO:0003676">
    <property type="term" value="F:nucleic acid binding"/>
    <property type="evidence" value="ECO:0007669"/>
    <property type="project" value="InterPro"/>
</dbReference>
<dbReference type="Pfam" id="PF01844">
    <property type="entry name" value="HNH"/>
    <property type="match status" value="1"/>
</dbReference>
<evidence type="ECO:0000259" key="2">
    <source>
        <dbReference type="SMART" id="SM00507"/>
    </source>
</evidence>
<evidence type="ECO:0000256" key="1">
    <source>
        <dbReference type="SAM" id="MobiDB-lite"/>
    </source>
</evidence>
<proteinExistence type="predicted"/>
<dbReference type="HOGENOM" id="CLU_108879_10_0_11"/>
<dbReference type="Gene3D" id="1.10.30.50">
    <property type="match status" value="1"/>
</dbReference>
<dbReference type="RefSeq" id="WP_020907179.1">
    <property type="nucleotide sequence ID" value="NC_012490.1"/>
</dbReference>
<evidence type="ECO:0000313" key="3">
    <source>
        <dbReference type="EMBL" id="BAH32986.1"/>
    </source>
</evidence>
<dbReference type="InterPro" id="IPR003615">
    <property type="entry name" value="HNH_nuc"/>
</dbReference>
<dbReference type="EMBL" id="AP008957">
    <property type="protein sequence ID" value="BAH32986.1"/>
    <property type="molecule type" value="Genomic_DNA"/>
</dbReference>
<feature type="region of interest" description="Disordered" evidence="1">
    <location>
        <begin position="66"/>
        <end position="101"/>
    </location>
</feature>
<dbReference type="GO" id="GO:0004519">
    <property type="term" value="F:endonuclease activity"/>
    <property type="evidence" value="ECO:0007669"/>
    <property type="project" value="InterPro"/>
</dbReference>
<protein>
    <recommendedName>
        <fullName evidence="2">HNH nuclease domain-containing protein</fullName>
    </recommendedName>
</protein>
<feature type="compositionally biased region" description="Basic residues" evidence="1">
    <location>
        <begin position="84"/>
        <end position="93"/>
    </location>
</feature>
<dbReference type="SMART" id="SM00507">
    <property type="entry name" value="HNHc"/>
    <property type="match status" value="1"/>
</dbReference>
<dbReference type="AlphaFoldDB" id="C0ZXA1"/>
<organism evidence="3 4">
    <name type="scientific">Rhodococcus erythropolis (strain PR4 / NBRC 100887)</name>
    <dbReference type="NCBI Taxonomy" id="234621"/>
    <lineage>
        <taxon>Bacteria</taxon>
        <taxon>Bacillati</taxon>
        <taxon>Actinomycetota</taxon>
        <taxon>Actinomycetes</taxon>
        <taxon>Mycobacteriales</taxon>
        <taxon>Nocardiaceae</taxon>
        <taxon>Rhodococcus</taxon>
        <taxon>Rhodococcus erythropolis group</taxon>
    </lineage>
</organism>
<feature type="domain" description="HNH nuclease" evidence="2">
    <location>
        <begin position="18"/>
        <end position="73"/>
    </location>
</feature>
<dbReference type="Proteomes" id="UP000002204">
    <property type="component" value="Chromosome"/>
</dbReference>
<accession>C0ZXA1</accession>
<dbReference type="eggNOG" id="COG1403">
    <property type="taxonomic scope" value="Bacteria"/>
</dbReference>
<name>C0ZXA1_RHOE4</name>
<sequence length="101" mass="11155">MAWANGGATRTTTKEHRRWAKAVLRRDGYRCVDCGYQGTAGKGDVNADHQTPVAFGGTTTLGNGRTRCVPCHKKKTGREAAEGRRRRRQRPAQRHPGIPVD</sequence>
<evidence type="ECO:0000313" key="4">
    <source>
        <dbReference type="Proteomes" id="UP000002204"/>
    </source>
</evidence>
<dbReference type="InterPro" id="IPR002711">
    <property type="entry name" value="HNH"/>
</dbReference>
<reference evidence="4" key="1">
    <citation type="submission" date="2005-03" db="EMBL/GenBank/DDBJ databases">
        <title>Comparison of the complete genome sequences of Rhodococcus erythropolis PR4 and Rhodococcus opacus B4.</title>
        <authorList>
            <person name="Takarada H."/>
            <person name="Sekine M."/>
            <person name="Hosoyama A."/>
            <person name="Yamada R."/>
            <person name="Fujisawa T."/>
            <person name="Omata S."/>
            <person name="Shimizu A."/>
            <person name="Tsukatani N."/>
            <person name="Tanikawa S."/>
            <person name="Fujita N."/>
            <person name="Harayama S."/>
        </authorList>
    </citation>
    <scope>NUCLEOTIDE SEQUENCE [LARGE SCALE GENOMIC DNA]</scope>
    <source>
        <strain evidence="4">PR4 / NBRC 100887</strain>
    </source>
</reference>
<reference evidence="3 4" key="2">
    <citation type="journal article" date="2006" name="Environ. Microbiol.">
        <title>Sequence analysis of three plasmids harboured in Rhodococcus erythropolis strain PR4.</title>
        <authorList>
            <person name="Sekine M."/>
            <person name="Tanikawa S."/>
            <person name="Omata S."/>
            <person name="Saito M."/>
            <person name="Fujisawa T."/>
            <person name="Tsukatani N."/>
            <person name="Tajima T."/>
            <person name="Sekigawa T."/>
            <person name="Kosugi H."/>
            <person name="Matsuo Y."/>
            <person name="Nishiko R."/>
            <person name="Imamura K."/>
            <person name="Ito M."/>
            <person name="Narita H."/>
            <person name="Tago S."/>
            <person name="Fujita N."/>
            <person name="Harayama S."/>
        </authorList>
    </citation>
    <scope>NUCLEOTIDE SEQUENCE [LARGE SCALE GENOMIC DNA]</scope>
    <source>
        <strain evidence="4">PR4 / NBRC 100887</strain>
    </source>
</reference>
<dbReference type="KEGG" id="rer:RER_22780"/>